<dbReference type="PANTHER" id="PTHR15010">
    <property type="entry name" value="ACYLOXYACYL HYDROLASE"/>
    <property type="match status" value="1"/>
</dbReference>
<dbReference type="CTD" id="313"/>
<dbReference type="InterPro" id="IPR011001">
    <property type="entry name" value="Saposin-like"/>
</dbReference>
<dbReference type="Gene3D" id="3.40.50.1110">
    <property type="entry name" value="SGNH hydrolase"/>
    <property type="match status" value="1"/>
</dbReference>
<evidence type="ECO:0000256" key="1">
    <source>
        <dbReference type="ARBA" id="ARBA00023157"/>
    </source>
</evidence>
<keyword evidence="1" id="KW-1015">Disulfide bond</keyword>
<evidence type="ECO:0000313" key="4">
    <source>
        <dbReference type="Proteomes" id="UP001652642"/>
    </source>
</evidence>
<accession>A0A6J0T5L1</accession>
<keyword evidence="4" id="KW-1185">Reference proteome</keyword>
<dbReference type="GO" id="GO:0050528">
    <property type="term" value="F:acyloxyacyl hydrolase activity"/>
    <property type="evidence" value="ECO:0007669"/>
    <property type="project" value="InterPro"/>
</dbReference>
<name>A0A6J0T5L1_9SAUR</name>
<dbReference type="InterPro" id="IPR048593">
    <property type="entry name" value="AOAH_Saposin_N"/>
</dbReference>
<dbReference type="RefSeq" id="XP_020643812.2">
    <property type="nucleotide sequence ID" value="XM_020788153.2"/>
</dbReference>
<protein>
    <submittedName>
        <fullName evidence="5 6">Acyloxyacyl hydrolase isoform X1</fullName>
    </submittedName>
</protein>
<dbReference type="OrthoDB" id="14839at2759"/>
<dbReference type="Pfam" id="PF20825">
    <property type="entry name" value="Saposin"/>
    <property type="match status" value="1"/>
</dbReference>
<evidence type="ECO:0000313" key="6">
    <source>
        <dbReference type="RefSeq" id="XP_072859882.1"/>
    </source>
</evidence>
<dbReference type="PROSITE" id="PS50015">
    <property type="entry name" value="SAP_B"/>
    <property type="match status" value="1"/>
</dbReference>
<organism evidence="4 5">
    <name type="scientific">Pogona vitticeps</name>
    <name type="common">central bearded dragon</name>
    <dbReference type="NCBI Taxonomy" id="103695"/>
    <lineage>
        <taxon>Eukaryota</taxon>
        <taxon>Metazoa</taxon>
        <taxon>Chordata</taxon>
        <taxon>Craniata</taxon>
        <taxon>Vertebrata</taxon>
        <taxon>Euteleostomi</taxon>
        <taxon>Lepidosauria</taxon>
        <taxon>Squamata</taxon>
        <taxon>Bifurcata</taxon>
        <taxon>Unidentata</taxon>
        <taxon>Episquamata</taxon>
        <taxon>Toxicofera</taxon>
        <taxon>Iguania</taxon>
        <taxon>Acrodonta</taxon>
        <taxon>Agamidae</taxon>
        <taxon>Amphibolurinae</taxon>
        <taxon>Pogona</taxon>
    </lineage>
</organism>
<feature type="chain" id="PRO_5045019149" evidence="2">
    <location>
        <begin position="26"/>
        <end position="577"/>
    </location>
</feature>
<dbReference type="Pfam" id="PF00657">
    <property type="entry name" value="Lipase_GDSL"/>
    <property type="match status" value="1"/>
</dbReference>
<dbReference type="GO" id="GO:0009104">
    <property type="term" value="P:lipopolysaccharide catabolic process"/>
    <property type="evidence" value="ECO:0007669"/>
    <property type="project" value="TreeGrafter"/>
</dbReference>
<dbReference type="InterPro" id="IPR039676">
    <property type="entry name" value="AOAH"/>
</dbReference>
<evidence type="ECO:0000313" key="5">
    <source>
        <dbReference type="RefSeq" id="XP_020643812.2"/>
    </source>
</evidence>
<proteinExistence type="predicted"/>
<feature type="domain" description="Saposin B-type" evidence="3">
    <location>
        <begin position="40"/>
        <end position="121"/>
    </location>
</feature>
<dbReference type="GeneID" id="110076184"/>
<dbReference type="InterPro" id="IPR001087">
    <property type="entry name" value="GDSL"/>
</dbReference>
<feature type="signal peptide" evidence="2">
    <location>
        <begin position="1"/>
        <end position="25"/>
    </location>
</feature>
<dbReference type="SMART" id="SM00741">
    <property type="entry name" value="SapB"/>
    <property type="match status" value="1"/>
</dbReference>
<keyword evidence="2" id="KW-0732">Signal</keyword>
<evidence type="ECO:0000256" key="2">
    <source>
        <dbReference type="SAM" id="SignalP"/>
    </source>
</evidence>
<dbReference type="Gene3D" id="1.10.225.10">
    <property type="entry name" value="Saposin-like"/>
    <property type="match status" value="1"/>
</dbReference>
<sequence length="577" mass="65638">MRMYWKPTSSTLLLVFMLLLNGISSIPHSRHKLLYSGKNHGYTCVGCVITISIVEQLAEVHNSTVKEALERLCGFFSEIWNLKRICFLLLDIFGPTIIKRMEAKMNADMLCYSIHLCRQRAGQPHCHLYDLPKVGLNAAIKESERTAETQIPETMHGLSGICSLPFLKDLCKNIEKVIKSKLPYKDFDGDKFSTSPNLRGYHWRGRDCDDTESSVHPGRRPDNWDAKKDSNCNGIWGVDPKDGIPYEQKFCNGTDSKGIIILGDSAAAHFHIPPEWITASKMSKKAFSNIPEVLSNELDWPQFSGTTGFLNSTIGGWTESFYLNLRRRNHCNHRDYQQLSKNGASSENILDLLKSLARTQQFDKPAIVIFALIGNDVCNGKRDTVKHMTRPDEMRINVIQNLHYLDSQLPKGSHVLLTGLVNGDILWDNMHSRYHPLGQLNKDVTYGQLYSFLSCLQVNPCRGWMSSNSTLRDVTTKRAAQLSSVLKEIAISEKYANFDVFYMDYPLKEITELWHKLGGETWQLIEPVDGFHPNQIASALGTRILWEKILRKWPYILGKENPFNREIASVFKDQGGH</sequence>
<evidence type="ECO:0000259" key="3">
    <source>
        <dbReference type="PROSITE" id="PS50015"/>
    </source>
</evidence>
<dbReference type="AlphaFoldDB" id="A0A6J0T5L1"/>
<dbReference type="SUPFAM" id="SSF47862">
    <property type="entry name" value="Saposin"/>
    <property type="match status" value="1"/>
</dbReference>
<dbReference type="KEGG" id="pvt:110076184"/>
<reference evidence="5 6" key="1">
    <citation type="submission" date="2025-05" db="UniProtKB">
        <authorList>
            <consortium name="RefSeq"/>
        </authorList>
    </citation>
    <scope>IDENTIFICATION</scope>
</reference>
<dbReference type="InterPro" id="IPR036514">
    <property type="entry name" value="SGNH_hydro_sf"/>
</dbReference>
<gene>
    <name evidence="5 6" type="primary">AOAH</name>
</gene>
<dbReference type="InParanoid" id="A0A6J0T5L1"/>
<dbReference type="Proteomes" id="UP001652642">
    <property type="component" value="Chromosome 6"/>
</dbReference>
<dbReference type="InterPro" id="IPR008139">
    <property type="entry name" value="SaposinB_dom"/>
</dbReference>
<dbReference type="GO" id="GO:0050728">
    <property type="term" value="P:negative regulation of inflammatory response"/>
    <property type="evidence" value="ECO:0007669"/>
    <property type="project" value="TreeGrafter"/>
</dbReference>
<dbReference type="RefSeq" id="XP_072859882.1">
    <property type="nucleotide sequence ID" value="XM_073003781.1"/>
</dbReference>
<dbReference type="GO" id="GO:0005509">
    <property type="term" value="F:calcium ion binding"/>
    <property type="evidence" value="ECO:0007669"/>
    <property type="project" value="TreeGrafter"/>
</dbReference>
<keyword evidence="5 6" id="KW-0378">Hydrolase</keyword>
<dbReference type="PANTHER" id="PTHR15010:SF0">
    <property type="entry name" value="ACYLOXYACYL HYDROLASE"/>
    <property type="match status" value="1"/>
</dbReference>
<dbReference type="SUPFAM" id="SSF52266">
    <property type="entry name" value="SGNH hydrolase"/>
    <property type="match status" value="1"/>
</dbReference>